<accession>A0A7T8B8H2</accession>
<evidence type="ECO:0000313" key="1">
    <source>
        <dbReference type="EMBL" id="QQO08599.1"/>
    </source>
</evidence>
<keyword evidence="2" id="KW-1185">Reference proteome</keyword>
<sequence>MNESCASPVRLIVLIPHRDTRILLRGYKEGFFRRGFHGVYSFPLVSPLAAVREPLPFSVLKETAQALRVRINGGDPQGKIHSGPWASLDIPGLPVLSGPSLDLPLREFSCPEMVSPCSPSILGFLFYREKPGTYPGIPDFSFRAAALANMAVIPLGSGSGDFSFAWEIGRLQWLPPGGRR</sequence>
<name>A0A7T8B8H2_9SPIR</name>
<dbReference type="KEGG" id="bhc:JFL75_16950"/>
<dbReference type="RefSeq" id="WP_215625905.1">
    <property type="nucleotide sequence ID" value="NZ_CP067089.2"/>
</dbReference>
<dbReference type="EMBL" id="CP067089">
    <property type="protein sequence ID" value="QQO08599.1"/>
    <property type="molecule type" value="Genomic_DNA"/>
</dbReference>
<gene>
    <name evidence="1" type="ORF">JFL75_16950</name>
</gene>
<evidence type="ECO:0000313" key="2">
    <source>
        <dbReference type="Proteomes" id="UP000595917"/>
    </source>
</evidence>
<proteinExistence type="predicted"/>
<dbReference type="AlphaFoldDB" id="A0A7T8B8H2"/>
<organism evidence="1 2">
    <name type="scientific">Breznakiella homolactica</name>
    <dbReference type="NCBI Taxonomy" id="2798577"/>
    <lineage>
        <taxon>Bacteria</taxon>
        <taxon>Pseudomonadati</taxon>
        <taxon>Spirochaetota</taxon>
        <taxon>Spirochaetia</taxon>
        <taxon>Spirochaetales</taxon>
        <taxon>Breznakiellaceae</taxon>
        <taxon>Breznakiella</taxon>
    </lineage>
</organism>
<protein>
    <submittedName>
        <fullName evidence="1">Uncharacterized protein</fullName>
    </submittedName>
</protein>
<dbReference type="Proteomes" id="UP000595917">
    <property type="component" value="Chromosome"/>
</dbReference>
<reference evidence="1" key="1">
    <citation type="submission" date="2021-01" db="EMBL/GenBank/DDBJ databases">
        <title>Description of Breznakiella homolactica.</title>
        <authorList>
            <person name="Song Y."/>
            <person name="Brune A."/>
        </authorList>
    </citation>
    <scope>NUCLEOTIDE SEQUENCE</scope>
    <source>
        <strain evidence="1">RmG30</strain>
    </source>
</reference>